<keyword evidence="2" id="KW-1185">Reference proteome</keyword>
<dbReference type="AlphaFoldDB" id="I3DY16"/>
<accession>I3DY16</accession>
<dbReference type="STRING" id="997296.PB1_16309"/>
<organism evidence="1 2">
    <name type="scientific">Bacillus methanolicus PB1</name>
    <dbReference type="NCBI Taxonomy" id="997296"/>
    <lineage>
        <taxon>Bacteria</taxon>
        <taxon>Bacillati</taxon>
        <taxon>Bacillota</taxon>
        <taxon>Bacilli</taxon>
        <taxon>Bacillales</taxon>
        <taxon>Bacillaceae</taxon>
        <taxon>Bacillus</taxon>
    </lineage>
</organism>
<evidence type="ECO:0000313" key="2">
    <source>
        <dbReference type="Proteomes" id="UP000010523"/>
    </source>
</evidence>
<reference evidence="1 2" key="1">
    <citation type="journal article" date="2012" name="Appl. Environ. Microbiol.">
        <title>Genome Sequence of Thermotolerant Bacillus methanolicus: Features and Regulation Related to Methylotrophy and Production of L-Lysine and L-Glutamate from Methanol.</title>
        <authorList>
            <person name="Heggeset T.M."/>
            <person name="Krog A."/>
            <person name="Balzer S."/>
            <person name="Wentzel A."/>
            <person name="Ellingsen T.E."/>
            <person name="Brautaset T."/>
        </authorList>
    </citation>
    <scope>NUCLEOTIDE SEQUENCE [LARGE SCALE GENOMIC DNA]</scope>
    <source>
        <strain evidence="1 2">PB1</strain>
    </source>
</reference>
<dbReference type="RefSeq" id="WP_004438579.1">
    <property type="nucleotide sequence ID" value="NZ_AFEU01000003.1"/>
</dbReference>
<protein>
    <submittedName>
        <fullName evidence="1">Uncharacterized protein</fullName>
    </submittedName>
</protein>
<comment type="caution">
    <text evidence="1">The sequence shown here is derived from an EMBL/GenBank/DDBJ whole genome shotgun (WGS) entry which is preliminary data.</text>
</comment>
<dbReference type="EMBL" id="AFEU01000003">
    <property type="protein sequence ID" value="EIJ79137.1"/>
    <property type="molecule type" value="Genomic_DNA"/>
</dbReference>
<proteinExistence type="predicted"/>
<sequence>MKNKIFVFAYNEDSGPHPKYRGYFDGESFVPKTGFCQSIDELINYDFIELYGMDGLLSHTPKRYCSNVLELMKRTFAREYGEVQQGSLLD</sequence>
<dbReference type="OrthoDB" id="2971973at2"/>
<evidence type="ECO:0000313" key="1">
    <source>
        <dbReference type="EMBL" id="EIJ79137.1"/>
    </source>
</evidence>
<dbReference type="PATRIC" id="fig|997296.3.peg.3434"/>
<gene>
    <name evidence="1" type="ORF">PB1_16309</name>
</gene>
<dbReference type="Proteomes" id="UP000010523">
    <property type="component" value="Unassembled WGS sequence"/>
</dbReference>
<name>I3DY16_BACMT</name>